<evidence type="ECO:0000256" key="1">
    <source>
        <dbReference type="ARBA" id="ARBA00004370"/>
    </source>
</evidence>
<dbReference type="EMBL" id="JARMAB010000005">
    <property type="protein sequence ID" value="MED1202315.1"/>
    <property type="molecule type" value="Genomic_DNA"/>
</dbReference>
<evidence type="ECO:0000256" key="3">
    <source>
        <dbReference type="ARBA" id="ARBA00022989"/>
    </source>
</evidence>
<dbReference type="Pfam" id="PF04688">
    <property type="entry name" value="Holin_SPP1"/>
    <property type="match status" value="1"/>
</dbReference>
<organism evidence="5 6">
    <name type="scientific">Heyndrickxia acidicola</name>
    <dbReference type="NCBI Taxonomy" id="209389"/>
    <lineage>
        <taxon>Bacteria</taxon>
        <taxon>Bacillati</taxon>
        <taxon>Bacillota</taxon>
        <taxon>Bacilli</taxon>
        <taxon>Bacillales</taxon>
        <taxon>Bacillaceae</taxon>
        <taxon>Heyndrickxia</taxon>
    </lineage>
</organism>
<gene>
    <name evidence="5" type="ORF">P4T90_04315</name>
</gene>
<proteinExistence type="predicted"/>
<evidence type="ECO:0000256" key="2">
    <source>
        <dbReference type="ARBA" id="ARBA00022692"/>
    </source>
</evidence>
<dbReference type="Proteomes" id="UP001341444">
    <property type="component" value="Unassembled WGS sequence"/>
</dbReference>
<name>A0ABU6MCC3_9BACI</name>
<evidence type="ECO:0000256" key="4">
    <source>
        <dbReference type="ARBA" id="ARBA00023136"/>
    </source>
</evidence>
<comment type="caution">
    <text evidence="5">The sequence shown here is derived from an EMBL/GenBank/DDBJ whole genome shotgun (WGS) entry which is preliminary data.</text>
</comment>
<keyword evidence="6" id="KW-1185">Reference proteome</keyword>
<protein>
    <submittedName>
        <fullName evidence="5">Phage holin</fullName>
    </submittedName>
</protein>
<dbReference type="NCBIfam" id="TIGR01592">
    <property type="entry name" value="holin_SPP1"/>
    <property type="match status" value="1"/>
</dbReference>
<keyword evidence="4" id="KW-0472">Membrane</keyword>
<dbReference type="RefSeq" id="WP_066266917.1">
    <property type="nucleotide sequence ID" value="NZ_JARMAB010000005.1"/>
</dbReference>
<comment type="subcellular location">
    <subcellularLocation>
        <location evidence="1">Membrane</location>
    </subcellularLocation>
</comment>
<evidence type="ECO:0000313" key="6">
    <source>
        <dbReference type="Proteomes" id="UP001341444"/>
    </source>
</evidence>
<dbReference type="InterPro" id="IPR006479">
    <property type="entry name" value="Holin"/>
</dbReference>
<evidence type="ECO:0000313" key="5">
    <source>
        <dbReference type="EMBL" id="MED1202315.1"/>
    </source>
</evidence>
<keyword evidence="2" id="KW-0812">Transmembrane</keyword>
<keyword evidence="3" id="KW-1133">Transmembrane helix</keyword>
<accession>A0ABU6MCC3</accession>
<reference evidence="5 6" key="1">
    <citation type="submission" date="2023-03" db="EMBL/GenBank/DDBJ databases">
        <title>Bacillus Genome Sequencing.</title>
        <authorList>
            <person name="Dunlap C."/>
        </authorList>
    </citation>
    <scope>NUCLEOTIDE SEQUENCE [LARGE SCALE GENOMIC DNA]</scope>
    <source>
        <strain evidence="5 6">B-23453</strain>
    </source>
</reference>
<sequence>MDMGSMVRTIFLAAALINQILVMNGHPPLPYSNAEMESTLTWVLTSVASVWAWWKNNYISHKGRKQKVVLQREGLTK</sequence>